<dbReference type="Proteomes" id="UP000295151">
    <property type="component" value="Unassembled WGS sequence"/>
</dbReference>
<dbReference type="GO" id="GO:0016798">
    <property type="term" value="F:hydrolase activity, acting on glycosyl bonds"/>
    <property type="evidence" value="ECO:0007669"/>
    <property type="project" value="UniProtKB-KW"/>
</dbReference>
<feature type="compositionally biased region" description="Polar residues" evidence="4">
    <location>
        <begin position="43"/>
        <end position="64"/>
    </location>
</feature>
<gene>
    <name evidence="7" type="ORF">EV138_4614</name>
</gene>
<dbReference type="InterPro" id="IPR036116">
    <property type="entry name" value="FN3_sf"/>
</dbReference>
<dbReference type="EMBL" id="SOCE01000001">
    <property type="protein sequence ID" value="TDU91013.1"/>
    <property type="molecule type" value="Genomic_DNA"/>
</dbReference>
<keyword evidence="8" id="KW-1185">Reference proteome</keyword>
<evidence type="ECO:0000256" key="1">
    <source>
        <dbReference type="ARBA" id="ARBA00010609"/>
    </source>
</evidence>
<protein>
    <submittedName>
        <fullName evidence="7">Multicopper oxidase</fullName>
    </submittedName>
</protein>
<comment type="similarity">
    <text evidence="1">Belongs to the multicopper oxidase family.</text>
</comment>
<evidence type="ECO:0000259" key="6">
    <source>
        <dbReference type="PROSITE" id="PS50853"/>
    </source>
</evidence>
<dbReference type="Gene3D" id="2.60.40.10">
    <property type="entry name" value="Immunoglobulins"/>
    <property type="match status" value="7"/>
</dbReference>
<organism evidence="7 8">
    <name type="scientific">Kribbella voronezhensis</name>
    <dbReference type="NCBI Taxonomy" id="2512212"/>
    <lineage>
        <taxon>Bacteria</taxon>
        <taxon>Bacillati</taxon>
        <taxon>Actinomycetota</taxon>
        <taxon>Actinomycetes</taxon>
        <taxon>Propionibacteriales</taxon>
        <taxon>Kribbellaceae</taxon>
        <taxon>Kribbella</taxon>
    </lineage>
</organism>
<keyword evidence="5" id="KW-0732">Signal</keyword>
<feature type="chain" id="PRO_5020488266" evidence="5">
    <location>
        <begin position="42"/>
        <end position="1947"/>
    </location>
</feature>
<dbReference type="Pfam" id="PF07731">
    <property type="entry name" value="Cu-oxidase_2"/>
    <property type="match status" value="1"/>
</dbReference>
<evidence type="ECO:0000256" key="2">
    <source>
        <dbReference type="ARBA" id="ARBA00023295"/>
    </source>
</evidence>
<comment type="caution">
    <text evidence="7">The sequence shown here is derived from an EMBL/GenBank/DDBJ whole genome shotgun (WGS) entry which is preliminary data.</text>
</comment>
<dbReference type="GO" id="GO:0005507">
    <property type="term" value="F:copper ion binding"/>
    <property type="evidence" value="ECO:0007669"/>
    <property type="project" value="InterPro"/>
</dbReference>
<keyword evidence="3" id="KW-0624">Polysaccharide degradation</keyword>
<dbReference type="InterPro" id="IPR011706">
    <property type="entry name" value="Cu-oxidase_C"/>
</dbReference>
<evidence type="ECO:0000256" key="3">
    <source>
        <dbReference type="ARBA" id="ARBA00023326"/>
    </source>
</evidence>
<reference evidence="7 8" key="1">
    <citation type="submission" date="2019-03" db="EMBL/GenBank/DDBJ databases">
        <title>Genomic Encyclopedia of Type Strains, Phase III (KMG-III): the genomes of soil and plant-associated and newly described type strains.</title>
        <authorList>
            <person name="Whitman W."/>
        </authorList>
    </citation>
    <scope>NUCLEOTIDE SEQUENCE [LARGE SCALE GENOMIC DNA]</scope>
    <source>
        <strain evidence="7 8">VKM Ac-2575</strain>
    </source>
</reference>
<evidence type="ECO:0000256" key="4">
    <source>
        <dbReference type="SAM" id="MobiDB-lite"/>
    </source>
</evidence>
<dbReference type="GO" id="GO:0000272">
    <property type="term" value="P:polysaccharide catabolic process"/>
    <property type="evidence" value="ECO:0007669"/>
    <property type="project" value="UniProtKB-KW"/>
</dbReference>
<evidence type="ECO:0000256" key="5">
    <source>
        <dbReference type="SAM" id="SignalP"/>
    </source>
</evidence>
<dbReference type="PROSITE" id="PS50853">
    <property type="entry name" value="FN3"/>
    <property type="match status" value="1"/>
</dbReference>
<evidence type="ECO:0000313" key="7">
    <source>
        <dbReference type="EMBL" id="TDU91013.1"/>
    </source>
</evidence>
<dbReference type="SUPFAM" id="SSF49503">
    <property type="entry name" value="Cupredoxins"/>
    <property type="match status" value="3"/>
</dbReference>
<feature type="signal peptide" evidence="5">
    <location>
        <begin position="1"/>
        <end position="41"/>
    </location>
</feature>
<feature type="region of interest" description="Disordered" evidence="4">
    <location>
        <begin position="41"/>
        <end position="73"/>
    </location>
</feature>
<dbReference type="Gene3D" id="2.60.40.420">
    <property type="entry name" value="Cupredoxins - blue copper proteins"/>
    <property type="match status" value="3"/>
</dbReference>
<dbReference type="GO" id="GO:0016491">
    <property type="term" value="F:oxidoreductase activity"/>
    <property type="evidence" value="ECO:0007669"/>
    <property type="project" value="InterPro"/>
</dbReference>
<accession>A0A4V3FKP6</accession>
<dbReference type="CDD" id="cd13844">
    <property type="entry name" value="CuRO_1_BOD_CotA_like"/>
    <property type="match status" value="1"/>
</dbReference>
<dbReference type="InterPro" id="IPR013783">
    <property type="entry name" value="Ig-like_fold"/>
</dbReference>
<keyword evidence="2" id="KW-0378">Hydrolase</keyword>
<dbReference type="PANTHER" id="PTHR48267:SF1">
    <property type="entry name" value="BILIRUBIN OXIDASE"/>
    <property type="match status" value="1"/>
</dbReference>
<dbReference type="PANTHER" id="PTHR48267">
    <property type="entry name" value="CUPREDOXIN SUPERFAMILY PROTEIN"/>
    <property type="match status" value="1"/>
</dbReference>
<dbReference type="SUPFAM" id="SSF49265">
    <property type="entry name" value="Fibronectin type III"/>
    <property type="match status" value="1"/>
</dbReference>
<dbReference type="InterPro" id="IPR008972">
    <property type="entry name" value="Cupredoxin"/>
</dbReference>
<keyword evidence="2" id="KW-0326">Glycosidase</keyword>
<dbReference type="InterPro" id="IPR045087">
    <property type="entry name" value="Cu-oxidase_fam"/>
</dbReference>
<sequence>MRWSRGTKRAGSRAGGRTKRLSVALLAAIVFCAMTSPPALAGQDQNARRTTQAAQVSSAPTSPTDESKVPHYFGPYPNWANSPQVLSDAIVTITNGGGTGAEARATVDPKTGGITAVTVVSPGSGYTSAPDVAVTAAGVTPTPAQATAVISLGVVKSIAVDEAGFGFVAPAVTITGGNPTPGSEATAVASGGVDDLTLTDGGSGYTTQPVVEFSLPDLPSGTPATGTATMDAAGVVNGVTVVTPGTGYTSAPRVTILDANQVNPTAATVKATLGIAQIDVTDGGQGYDSAPTVTINDTVGVADKGASATATVAVKGAVTDINVTAPGAGYLTPGLKKFVDTLPGLGPNAANDLGQYIPVAVPDTTTYPGTDYYEIAVVQYRMKFHRDLPATLLRGYVQLSTSVVPGKQIALSNANLDPAIADTPITAYKGVDNPHYLGPTIVANKNRPTRILFRDLLPTGVAGNLFLPVDTSLMGSGVGPDGVTLGANGVPNDQAQDQGSVTDGVRNPACADIPKPAGKCYSENRATLHLHGGITPWISDGTPHQWVTPDGENTAYPKGVSVSNVPDMPDPGPGAETFFYTNQQSARLMFYHDHAWGITRLNVYAGEAAGYLLTDPMEQSLIAPGGALAGLGLGDPLIVQDKSFVPSAAQMAKVDPTWDAAKWGGEGSLWTPHVYMPAQNPGSPSGMSPFGRWMYGPWFWPPAKDAKYPPIANPYYDSACDADVQPFCEPAQIPSTPNVSVGMEAFNDTPIVNGTAYPTTTVDPKSYRYRILNAANDRFWNLSWYVADSTGTEVALKKAEVDAAQTDPVVFPTPDTAQSPKGPSWVQIGTEGGFLPAPTVVPAQETTWITDPTRFDVGNVDKHSLLLAPAERADVIVDFSQYRGKTLILYNDAPAAFPARVPGYDYFTGGADLTPSGAPPTLPGYGPNTRTVMQVKVSTAAPAIAFDRPNTTSDRMGALVTAFAHHADGSGVFESGSDPVIVGQDAYDSAYGTNFVANGYCNSPTNPTAKCDGFARIAEQGGDQFKFDTLGPNKDGTGTQLSIPLQGKGIHDEMNSANFDEWGRMTANMGLEAPGATPLLQNIILYPYVNPATETLDSTGLPGSLDVTPISSAADGTQIWKITHNGVDTHPLHFHLYDVQVINRVTWDNIIIPPEPSELGWKDTVRVSPLEDTIVAVRPIVPTLPFGVPDSHRPLNPMMPIGAKGSLNGPNGTEAGFNNTDAGGNPIAPIENVVANFGWEYVWHCHILSHEEMDMMRPVTVHVSRALPAAPVLSFTRGSTDLSWTDGTPVDYTKPATWTNPGTAEVGYRVERAEVTDGVPGAYTKIADAVANATAYTDNPADPTLTYNYRVTAWNAAGDAASNVVTVEGLPKAPTGLTAVVQPAPQLPAGSQVAVSWVNNASNAVSVVVERAVGTGTFSVLATVAPTDTGYIDTTVVPGTYHYRVKAVNPIASSAYAGPASVDVPQPGSTSVLLNAPNPSSVGQDVTFTATVSPLLASGLPTGDVTFTVNGTTTKVALDVTGVATYTTNSLPAGSHTVTADYSGDSVFLASSASTTQTVNKTATTTVVVSSINPSISGGPVTFTATVTPSTATGTVQFTIDGVGAGAPVPLIGGSATYSTSGLAVGAHLVSATYGGDPAYLASSSTPLTQSVGPALRATSTVVTSNRTPASTFGQNVTFTATVRPLSGTGIPTGSVQFSIDGANVGGVLTLSAQGRATYSTATLSAGSHNVIATYSGSTVFAGGGSATVTQVVAQAASATVVTTSRTPSVSGQTVTFTARVTPLAAAGAVQFRLDGADVGGPVATDATGRARLVISTLPVGAHTVSAAYSGNVNYLPSTSAVLTQTVNKAASRTVVQSSGSPATRGTTVVFTATVTAVAPGAGIPTGTVQFRIDGRAVGTPASINVAGQAAYATSTMTVGNHTVSAVFSGNGAFNPSTSANITQRVR</sequence>
<feature type="domain" description="Fibronectin type-III" evidence="6">
    <location>
        <begin position="1271"/>
        <end position="1373"/>
    </location>
</feature>
<dbReference type="InterPro" id="IPR003961">
    <property type="entry name" value="FN3_dom"/>
</dbReference>
<evidence type="ECO:0000313" key="8">
    <source>
        <dbReference type="Proteomes" id="UP000295151"/>
    </source>
</evidence>
<name>A0A4V3FKP6_9ACTN</name>
<proteinExistence type="inferred from homology"/>
<dbReference type="Pfam" id="PF16640">
    <property type="entry name" value="Big_3_5"/>
    <property type="match status" value="5"/>
</dbReference>
<keyword evidence="3" id="KW-0119">Carbohydrate metabolism</keyword>
<dbReference type="InterPro" id="IPR032109">
    <property type="entry name" value="Big_3_5"/>
</dbReference>